<dbReference type="PANTHER" id="PTHR23294:SF19">
    <property type="entry name" value="DUF895 DOMAIN MEMBRANE PROTEIN-RELATED"/>
    <property type="match status" value="1"/>
</dbReference>
<feature type="transmembrane region" description="Helical" evidence="5">
    <location>
        <begin position="382"/>
        <end position="406"/>
    </location>
</feature>
<sequence>MKAVQQDFVMAPSQTKDTKFVDTPNDGAEDFAVGSQEEVTNYSVLQTWKWGTLYRSVLFQMVLFGALSLVGPAMSDAISNLGGGGLSTPWLANLANSLSYTFSFFSTILGGPIINKIGIKWACFIAAVAMPLYGSAYYVSARYSIEWYLLTANVISGTASGFLYVGETTAMLSYPKPEDRGFYLGIWSAMRSSGSLIGGAINFSTNSDRASAGGIAWPTYLIFVGFECTAVFWALLLSPTARVRRRDGSKVPMSEMLSWKQEFIALWGFLQNKKTWLIFLPAFYSFFYGGTMGTYLSLHFSVRARALSSLIIPAITIPSVIIFGKLLDSQRWPQRRRAWAAFSLWIIPQTGCFIWIAFEYHHLGNRSTLDYNLDTSRWSRAYVPYLIIFVTGYWTQLTLYWIIGTFSNDMKSSSRVGGVFRAFETAGQAVSYGLSSASIIAPTIPIYVNCALLVLAIPSMILLITGMQKAPASVDFTDQTYVVPDDPQKKE</sequence>
<dbReference type="Pfam" id="PF07690">
    <property type="entry name" value="MFS_1"/>
    <property type="match status" value="1"/>
</dbReference>
<dbReference type="GO" id="GO:0022857">
    <property type="term" value="F:transmembrane transporter activity"/>
    <property type="evidence" value="ECO:0007669"/>
    <property type="project" value="InterPro"/>
</dbReference>
<evidence type="ECO:0000313" key="6">
    <source>
        <dbReference type="EMBL" id="KAF1938595.1"/>
    </source>
</evidence>
<gene>
    <name evidence="6" type="ORF">EJ02DRAFT_505304</name>
</gene>
<feature type="transmembrane region" description="Helical" evidence="5">
    <location>
        <begin position="310"/>
        <end position="327"/>
    </location>
</feature>
<accession>A0A6A5SDC4</accession>
<dbReference type="SUPFAM" id="SSF103473">
    <property type="entry name" value="MFS general substrate transporter"/>
    <property type="match status" value="1"/>
</dbReference>
<dbReference type="PANTHER" id="PTHR23294">
    <property type="entry name" value="ET TRANSLATION PRODUCT-RELATED"/>
    <property type="match status" value="1"/>
</dbReference>
<dbReference type="InterPro" id="IPR011701">
    <property type="entry name" value="MFS"/>
</dbReference>
<reference evidence="6" key="1">
    <citation type="journal article" date="2020" name="Stud. Mycol.">
        <title>101 Dothideomycetes genomes: a test case for predicting lifestyles and emergence of pathogens.</title>
        <authorList>
            <person name="Haridas S."/>
            <person name="Albert R."/>
            <person name="Binder M."/>
            <person name="Bloem J."/>
            <person name="Labutti K."/>
            <person name="Salamov A."/>
            <person name="Andreopoulos B."/>
            <person name="Baker S."/>
            <person name="Barry K."/>
            <person name="Bills G."/>
            <person name="Bluhm B."/>
            <person name="Cannon C."/>
            <person name="Castanera R."/>
            <person name="Culley D."/>
            <person name="Daum C."/>
            <person name="Ezra D."/>
            <person name="Gonzalez J."/>
            <person name="Henrissat B."/>
            <person name="Kuo A."/>
            <person name="Liang C."/>
            <person name="Lipzen A."/>
            <person name="Lutzoni F."/>
            <person name="Magnuson J."/>
            <person name="Mondo S."/>
            <person name="Nolan M."/>
            <person name="Ohm R."/>
            <person name="Pangilinan J."/>
            <person name="Park H.-J."/>
            <person name="Ramirez L."/>
            <person name="Alfaro M."/>
            <person name="Sun H."/>
            <person name="Tritt A."/>
            <person name="Yoshinaga Y."/>
            <person name="Zwiers L.-H."/>
            <person name="Turgeon B."/>
            <person name="Goodwin S."/>
            <person name="Spatafora J."/>
            <person name="Crous P."/>
            <person name="Grigoriev I."/>
        </authorList>
    </citation>
    <scope>NUCLEOTIDE SEQUENCE</scope>
    <source>
        <strain evidence="6">CBS 161.51</strain>
    </source>
</reference>
<feature type="transmembrane region" description="Helical" evidence="5">
    <location>
        <begin position="215"/>
        <end position="236"/>
    </location>
</feature>
<evidence type="ECO:0000256" key="2">
    <source>
        <dbReference type="ARBA" id="ARBA00022692"/>
    </source>
</evidence>
<keyword evidence="3 5" id="KW-1133">Transmembrane helix</keyword>
<evidence type="ECO:0000256" key="5">
    <source>
        <dbReference type="SAM" id="Phobius"/>
    </source>
</evidence>
<feature type="transmembrane region" description="Helical" evidence="5">
    <location>
        <begin position="53"/>
        <end position="74"/>
    </location>
</feature>
<protein>
    <submittedName>
        <fullName evidence="6">MFS general substrate transporter</fullName>
    </submittedName>
</protein>
<keyword evidence="2 5" id="KW-0812">Transmembrane</keyword>
<dbReference type="OrthoDB" id="196103at2759"/>
<proteinExistence type="predicted"/>
<feature type="transmembrane region" description="Helical" evidence="5">
    <location>
        <begin position="181"/>
        <end position="203"/>
    </location>
</feature>
<feature type="transmembrane region" description="Helical" evidence="5">
    <location>
        <begin position="94"/>
        <end position="114"/>
    </location>
</feature>
<dbReference type="EMBL" id="ML976100">
    <property type="protein sequence ID" value="KAF1938595.1"/>
    <property type="molecule type" value="Genomic_DNA"/>
</dbReference>
<evidence type="ECO:0000256" key="4">
    <source>
        <dbReference type="ARBA" id="ARBA00023136"/>
    </source>
</evidence>
<keyword evidence="4 5" id="KW-0472">Membrane</keyword>
<feature type="transmembrane region" description="Helical" evidence="5">
    <location>
        <begin position="446"/>
        <end position="464"/>
    </location>
</feature>
<name>A0A6A5SDC4_9PLEO</name>
<evidence type="ECO:0000313" key="7">
    <source>
        <dbReference type="Proteomes" id="UP000800038"/>
    </source>
</evidence>
<feature type="transmembrane region" description="Helical" evidence="5">
    <location>
        <begin position="276"/>
        <end position="298"/>
    </location>
</feature>
<dbReference type="AlphaFoldDB" id="A0A6A5SDC4"/>
<dbReference type="InterPro" id="IPR051617">
    <property type="entry name" value="UNC-93-like_regulator"/>
</dbReference>
<feature type="transmembrane region" description="Helical" evidence="5">
    <location>
        <begin position="145"/>
        <end position="165"/>
    </location>
</feature>
<dbReference type="GO" id="GO:0016020">
    <property type="term" value="C:membrane"/>
    <property type="evidence" value="ECO:0007669"/>
    <property type="project" value="UniProtKB-SubCell"/>
</dbReference>
<feature type="transmembrane region" description="Helical" evidence="5">
    <location>
        <begin position="339"/>
        <end position="358"/>
    </location>
</feature>
<evidence type="ECO:0000256" key="1">
    <source>
        <dbReference type="ARBA" id="ARBA00004141"/>
    </source>
</evidence>
<keyword evidence="7" id="KW-1185">Reference proteome</keyword>
<dbReference type="InterPro" id="IPR036259">
    <property type="entry name" value="MFS_trans_sf"/>
</dbReference>
<feature type="transmembrane region" description="Helical" evidence="5">
    <location>
        <begin position="121"/>
        <end position="139"/>
    </location>
</feature>
<comment type="subcellular location">
    <subcellularLocation>
        <location evidence="1">Membrane</location>
        <topology evidence="1">Multi-pass membrane protein</topology>
    </subcellularLocation>
</comment>
<dbReference type="Proteomes" id="UP000800038">
    <property type="component" value="Unassembled WGS sequence"/>
</dbReference>
<evidence type="ECO:0000256" key="3">
    <source>
        <dbReference type="ARBA" id="ARBA00022989"/>
    </source>
</evidence>
<dbReference type="Gene3D" id="1.20.1250.20">
    <property type="entry name" value="MFS general substrate transporter like domains"/>
    <property type="match status" value="1"/>
</dbReference>
<organism evidence="6 7">
    <name type="scientific">Clathrospora elynae</name>
    <dbReference type="NCBI Taxonomy" id="706981"/>
    <lineage>
        <taxon>Eukaryota</taxon>
        <taxon>Fungi</taxon>
        <taxon>Dikarya</taxon>
        <taxon>Ascomycota</taxon>
        <taxon>Pezizomycotina</taxon>
        <taxon>Dothideomycetes</taxon>
        <taxon>Pleosporomycetidae</taxon>
        <taxon>Pleosporales</taxon>
        <taxon>Diademaceae</taxon>
        <taxon>Clathrospora</taxon>
    </lineage>
</organism>